<dbReference type="Gene3D" id="3.90.780.10">
    <property type="entry name" value="5'-Nucleotidase, C-terminal domain"/>
    <property type="match status" value="1"/>
</dbReference>
<keyword evidence="1" id="KW-0547">Nucleotide-binding</keyword>
<dbReference type="SUPFAM" id="SSF56300">
    <property type="entry name" value="Metallo-dependent phosphatases"/>
    <property type="match status" value="1"/>
</dbReference>
<keyword evidence="1" id="KW-0378">Hydrolase</keyword>
<feature type="compositionally biased region" description="Acidic residues" evidence="2">
    <location>
        <begin position="604"/>
        <end position="618"/>
    </location>
</feature>
<dbReference type="EMBL" id="JADBGI010000008">
    <property type="protein sequence ID" value="MBE2999344.1"/>
    <property type="molecule type" value="Genomic_DNA"/>
</dbReference>
<dbReference type="SUPFAM" id="SSF55816">
    <property type="entry name" value="5'-nucleotidase (syn. UDP-sugar hydrolase), C-terminal domain"/>
    <property type="match status" value="1"/>
</dbReference>
<keyword evidence="5" id="KW-1185">Reference proteome</keyword>
<keyword evidence="1" id="KW-0732">Signal</keyword>
<feature type="region of interest" description="Disordered" evidence="2">
    <location>
        <begin position="586"/>
        <end position="618"/>
    </location>
</feature>
<organism evidence="4 5">
    <name type="scientific">Nocardiopsis coralli</name>
    <dbReference type="NCBI Taxonomy" id="2772213"/>
    <lineage>
        <taxon>Bacteria</taxon>
        <taxon>Bacillati</taxon>
        <taxon>Actinomycetota</taxon>
        <taxon>Actinomycetes</taxon>
        <taxon>Streptosporangiales</taxon>
        <taxon>Nocardiopsidaceae</taxon>
        <taxon>Nocardiopsis</taxon>
    </lineage>
</organism>
<feature type="signal peptide" evidence="1">
    <location>
        <begin position="1"/>
        <end position="24"/>
    </location>
</feature>
<evidence type="ECO:0000313" key="4">
    <source>
        <dbReference type="EMBL" id="MBE2999344.1"/>
    </source>
</evidence>
<evidence type="ECO:0000259" key="3">
    <source>
        <dbReference type="Pfam" id="PF02872"/>
    </source>
</evidence>
<feature type="chain" id="PRO_5044972769" evidence="1">
    <location>
        <begin position="25"/>
        <end position="618"/>
    </location>
</feature>
<sequence>MSRFVRASGALLLSGALVVPSAQAASAEPEQDPAGEADFTLTLLHGNDPESQLLHASGEEDFGGAARYTTLLDELRTAEAAGDGAGEDESDHRGVVAVNAGDMYLPGPEFAASQEEGAPFYDAIAAGYAEYDAVSMGNHEFDFGPDVYAEFIGELPEGTPVVAANVDVSGEPELAALEEEGRIAPSTVLDVEGEQIGVVGALYPDLEAISSPRDVVVDEVAGPVQDEVDRLAGDGVDKIITVSHLQDITNEEAVAAELSGVDAMVAGGGHEVMAGEDDALVPGDEVTEHPGSGDPLSYPLITEDADGADVPIVTAGADYKYVGRLVANFDADGNLVSISDRSGPVVVDDSVEPDPRVQEEVTEPVADHVAELAETEVAQSEVDLDGRQDPGVRTQETNLGNLLADSLLETGQENAEEYQVPEPQIGIQNGGGIRNSSVLPAGPVTALDTYSVAAFANQVAVVPEVPRDQIKELLEHGVSALPNADGAFMQVGGVNFAYDPEGTAQEVDEDGEVLTEGTRVRSAVLHDGTVIVEEGEVVDGDPVSVATNDFSAAGGDSYPFRGADFTVVGSTYQAALEDRLTGTLEGVVSEADYPEGGSGRIVEGEEATEPEDGGEPGA</sequence>
<evidence type="ECO:0000256" key="1">
    <source>
        <dbReference type="RuleBase" id="RU362119"/>
    </source>
</evidence>
<dbReference type="PANTHER" id="PTHR11575">
    <property type="entry name" value="5'-NUCLEOTIDASE-RELATED"/>
    <property type="match status" value="1"/>
</dbReference>
<comment type="similarity">
    <text evidence="1">Belongs to the 5'-nucleotidase family.</text>
</comment>
<comment type="caution">
    <text evidence="4">The sequence shown here is derived from an EMBL/GenBank/DDBJ whole genome shotgun (WGS) entry which is preliminary data.</text>
</comment>
<dbReference type="Proteomes" id="UP000806528">
    <property type="component" value="Unassembled WGS sequence"/>
</dbReference>
<dbReference type="PROSITE" id="PS00786">
    <property type="entry name" value="5_NUCLEOTIDASE_2"/>
    <property type="match status" value="1"/>
</dbReference>
<dbReference type="RefSeq" id="WP_193121961.1">
    <property type="nucleotide sequence ID" value="NZ_JADBGI010000008.1"/>
</dbReference>
<dbReference type="Gene3D" id="3.60.21.10">
    <property type="match status" value="1"/>
</dbReference>
<dbReference type="InterPro" id="IPR036907">
    <property type="entry name" value="5'-Nucleotdase_C_sf"/>
</dbReference>
<evidence type="ECO:0000313" key="5">
    <source>
        <dbReference type="Proteomes" id="UP000806528"/>
    </source>
</evidence>
<protein>
    <submittedName>
        <fullName evidence="4">5'-nucleotidase C-terminal domain-containing protein</fullName>
    </submittedName>
</protein>
<dbReference type="Pfam" id="PF02872">
    <property type="entry name" value="5_nucleotid_C"/>
    <property type="match status" value="1"/>
</dbReference>
<dbReference type="InterPro" id="IPR029052">
    <property type="entry name" value="Metallo-depent_PP-like"/>
</dbReference>
<dbReference type="PANTHER" id="PTHR11575:SF24">
    <property type="entry name" value="5'-NUCLEOTIDASE"/>
    <property type="match status" value="1"/>
</dbReference>
<evidence type="ECO:0000256" key="2">
    <source>
        <dbReference type="SAM" id="MobiDB-lite"/>
    </source>
</evidence>
<dbReference type="PRINTS" id="PR01607">
    <property type="entry name" value="APYRASEFAMLY"/>
</dbReference>
<proteinExistence type="inferred from homology"/>
<accession>A0ABR9P6A3</accession>
<dbReference type="InterPro" id="IPR006146">
    <property type="entry name" value="5'-Nucleotdase_CS"/>
</dbReference>
<name>A0ABR9P6A3_9ACTN</name>
<reference evidence="4 5" key="1">
    <citation type="submission" date="2020-09" db="EMBL/GenBank/DDBJ databases">
        <title>Diversity and distribution of actinomycetes associated with coral in the coast of Hainan.</title>
        <authorList>
            <person name="Li F."/>
        </authorList>
    </citation>
    <scope>NUCLEOTIDE SEQUENCE [LARGE SCALE GENOMIC DNA]</scope>
    <source>
        <strain evidence="4 5">HNM0947</strain>
    </source>
</reference>
<feature type="domain" description="5'-Nucleotidase C-terminal" evidence="3">
    <location>
        <begin position="377"/>
        <end position="559"/>
    </location>
</feature>
<gene>
    <name evidence="4" type="ORF">IDM40_11590</name>
</gene>
<dbReference type="InterPro" id="IPR006179">
    <property type="entry name" value="5_nucleotidase/apyrase"/>
</dbReference>
<dbReference type="InterPro" id="IPR008334">
    <property type="entry name" value="5'-Nucleotdase_C"/>
</dbReference>